<evidence type="ECO:0000259" key="1">
    <source>
        <dbReference type="Pfam" id="PF13977"/>
    </source>
</evidence>
<accession>A0ABQ0SVH0</accession>
<dbReference type="InterPro" id="IPR039538">
    <property type="entry name" value="BetI_C"/>
</dbReference>
<proteinExistence type="predicted"/>
<reference evidence="2 3" key="1">
    <citation type="submission" date="2019-06" db="EMBL/GenBank/DDBJ databases">
        <title>Whole genome shotgun sequence of Brevibacillus agri NBRC 15538.</title>
        <authorList>
            <person name="Hosoyama A."/>
            <person name="Uohara A."/>
            <person name="Ohji S."/>
            <person name="Ichikawa N."/>
        </authorList>
    </citation>
    <scope>NUCLEOTIDE SEQUENCE [LARGE SCALE GENOMIC DNA]</scope>
    <source>
        <strain evidence="2 3">NBRC 15538</strain>
    </source>
</reference>
<name>A0ABQ0SVH0_9BACL</name>
<feature type="domain" description="BetI-type transcriptional repressor C-terminal" evidence="1">
    <location>
        <begin position="39"/>
        <end position="129"/>
    </location>
</feature>
<dbReference type="SUPFAM" id="SSF48498">
    <property type="entry name" value="Tetracyclin repressor-like, C-terminal domain"/>
    <property type="match status" value="1"/>
</dbReference>
<evidence type="ECO:0000313" key="3">
    <source>
        <dbReference type="Proteomes" id="UP000317180"/>
    </source>
</evidence>
<organism evidence="2 3">
    <name type="scientific">Brevibacillus agri</name>
    <dbReference type="NCBI Taxonomy" id="51101"/>
    <lineage>
        <taxon>Bacteria</taxon>
        <taxon>Bacillati</taxon>
        <taxon>Bacillota</taxon>
        <taxon>Bacilli</taxon>
        <taxon>Bacillales</taxon>
        <taxon>Paenibacillaceae</taxon>
        <taxon>Brevibacillus</taxon>
    </lineage>
</organism>
<dbReference type="Gene3D" id="1.10.357.10">
    <property type="entry name" value="Tetracycline Repressor, domain 2"/>
    <property type="match status" value="1"/>
</dbReference>
<dbReference type="InterPro" id="IPR036271">
    <property type="entry name" value="Tet_transcr_reg_TetR-rel_C_sf"/>
</dbReference>
<sequence>MRGAERYLPPCQEDGEQKINVSQVAGTGPMHIPYSDQGRLFVQFFSRAALDPKLQEVAAKSYQADLQGIAKIFAYGSKTGQTMEEDAQSAAYGLMAMVVGLSFFRVAGIAPPRGEDNRYIGEQYVQRLFHSQKANAPTGG</sequence>
<keyword evidence="3" id="KW-1185">Reference proteome</keyword>
<gene>
    <name evidence="2" type="ORF">BAG01nite_34720</name>
</gene>
<comment type="caution">
    <text evidence="2">The sequence shown here is derived from an EMBL/GenBank/DDBJ whole genome shotgun (WGS) entry which is preliminary data.</text>
</comment>
<dbReference type="Pfam" id="PF13977">
    <property type="entry name" value="TetR_C_6"/>
    <property type="match status" value="1"/>
</dbReference>
<protein>
    <recommendedName>
        <fullName evidence="1">BetI-type transcriptional repressor C-terminal domain-containing protein</fullName>
    </recommendedName>
</protein>
<dbReference type="Proteomes" id="UP000317180">
    <property type="component" value="Unassembled WGS sequence"/>
</dbReference>
<evidence type="ECO:0000313" key="2">
    <source>
        <dbReference type="EMBL" id="GED27370.1"/>
    </source>
</evidence>
<dbReference type="EMBL" id="BJOD01000040">
    <property type="protein sequence ID" value="GED27370.1"/>
    <property type="molecule type" value="Genomic_DNA"/>
</dbReference>